<reference evidence="3 4" key="1">
    <citation type="journal article" date="2021" name="MBio">
        <title>Poor Competitiveness of Bradyrhizobium in Pigeon Pea Root Colonization in Indian Soils.</title>
        <authorList>
            <person name="Chalasani D."/>
            <person name="Basu A."/>
            <person name="Pullabhotla S.V.S.R.N."/>
            <person name="Jorrin B."/>
            <person name="Neal A.L."/>
            <person name="Poole P.S."/>
            <person name="Podile A.R."/>
            <person name="Tkacz A."/>
        </authorList>
    </citation>
    <scope>NUCLEOTIDE SEQUENCE [LARGE SCALE GENOMIC DNA]</scope>
    <source>
        <strain evidence="3 4">HU12</strain>
    </source>
</reference>
<organism evidence="3 4">
    <name type="scientific">Microbacterium ureisolvens</name>
    <dbReference type="NCBI Taxonomy" id="2781186"/>
    <lineage>
        <taxon>Bacteria</taxon>
        <taxon>Bacillati</taxon>
        <taxon>Actinomycetota</taxon>
        <taxon>Actinomycetes</taxon>
        <taxon>Micrococcales</taxon>
        <taxon>Microbacteriaceae</taxon>
        <taxon>Microbacterium</taxon>
    </lineage>
</organism>
<feature type="transmembrane region" description="Helical" evidence="1">
    <location>
        <begin position="70"/>
        <end position="88"/>
    </location>
</feature>
<feature type="transmembrane region" description="Helical" evidence="1">
    <location>
        <begin position="288"/>
        <end position="311"/>
    </location>
</feature>
<dbReference type="RefSeq" id="WP_220340572.1">
    <property type="nucleotide sequence ID" value="NZ_JAEUAX010000015.1"/>
</dbReference>
<protein>
    <submittedName>
        <fullName evidence="3">Acyltransferase family protein</fullName>
    </submittedName>
</protein>
<sequence>MPKERSAAIDAIRVLGITAVVAGHVWSGELARDLIYTWQVPVFFFLSGYLWSTGRTLASEARNRWRTLGVPYAFWLVVIGTLYMGWLAYNGQLTIEVPLRILAGGEYIGRPLSAFWFMSALFAACILFRLLDRWPLAIVAVGTAGLIAAGLRPDLVAGIPLSIGVAVPALIFMIAGYALKALRDRIPAPTVLAAAALAVAAVLVATGLSAPLDMKRADFGTAGLSVLVAVMISGGLVVLSETLVPKLGAAPGRALIALASCGTMVILTHAVILWVLDTPADGSLLDFALALVLPWAAALVVARTPLSPLLIGAPRQQRVRQATP</sequence>
<feature type="transmembrane region" description="Helical" evidence="1">
    <location>
        <begin position="222"/>
        <end position="243"/>
    </location>
</feature>
<keyword evidence="4" id="KW-1185">Reference proteome</keyword>
<feature type="transmembrane region" description="Helical" evidence="1">
    <location>
        <begin position="134"/>
        <end position="151"/>
    </location>
</feature>
<feature type="domain" description="Acyltransferase 3" evidence="2">
    <location>
        <begin position="7"/>
        <end position="301"/>
    </location>
</feature>
<feature type="transmembrane region" description="Helical" evidence="1">
    <location>
        <begin position="255"/>
        <end position="276"/>
    </location>
</feature>
<keyword evidence="1" id="KW-0812">Transmembrane</keyword>
<dbReference type="Pfam" id="PF01757">
    <property type="entry name" value="Acyl_transf_3"/>
    <property type="match status" value="1"/>
</dbReference>
<dbReference type="Proteomes" id="UP000777440">
    <property type="component" value="Unassembled WGS sequence"/>
</dbReference>
<evidence type="ECO:0000256" key="1">
    <source>
        <dbReference type="SAM" id="Phobius"/>
    </source>
</evidence>
<evidence type="ECO:0000313" key="4">
    <source>
        <dbReference type="Proteomes" id="UP000777440"/>
    </source>
</evidence>
<dbReference type="PANTHER" id="PTHR37312">
    <property type="entry name" value="MEMBRANE-BOUND ACYLTRANSFERASE YKRP-RELATED"/>
    <property type="match status" value="1"/>
</dbReference>
<evidence type="ECO:0000259" key="2">
    <source>
        <dbReference type="Pfam" id="PF01757"/>
    </source>
</evidence>
<feature type="transmembrane region" description="Helical" evidence="1">
    <location>
        <begin position="157"/>
        <end position="179"/>
    </location>
</feature>
<dbReference type="EMBL" id="JAEUAX010000015">
    <property type="protein sequence ID" value="MBW9111729.1"/>
    <property type="molecule type" value="Genomic_DNA"/>
</dbReference>
<proteinExistence type="predicted"/>
<name>A0ABS7I239_9MICO</name>
<dbReference type="PANTHER" id="PTHR37312:SF1">
    <property type="entry name" value="MEMBRANE-BOUND ACYLTRANSFERASE YKRP-RELATED"/>
    <property type="match status" value="1"/>
</dbReference>
<gene>
    <name evidence="3" type="ORF">JNB61_18315</name>
</gene>
<feature type="transmembrane region" description="Helical" evidence="1">
    <location>
        <begin position="108"/>
        <end position="127"/>
    </location>
</feature>
<keyword evidence="3" id="KW-0012">Acyltransferase</keyword>
<keyword evidence="1" id="KW-0472">Membrane</keyword>
<dbReference type="GO" id="GO:0016746">
    <property type="term" value="F:acyltransferase activity"/>
    <property type="evidence" value="ECO:0007669"/>
    <property type="project" value="UniProtKB-KW"/>
</dbReference>
<dbReference type="InterPro" id="IPR002656">
    <property type="entry name" value="Acyl_transf_3_dom"/>
</dbReference>
<keyword evidence="1" id="KW-1133">Transmembrane helix</keyword>
<feature type="transmembrane region" description="Helical" evidence="1">
    <location>
        <begin position="191"/>
        <end position="210"/>
    </location>
</feature>
<keyword evidence="3" id="KW-0808">Transferase</keyword>
<feature type="transmembrane region" description="Helical" evidence="1">
    <location>
        <begin position="7"/>
        <end position="26"/>
    </location>
</feature>
<dbReference type="InterPro" id="IPR052734">
    <property type="entry name" value="Nod_factor_acetyltransferase"/>
</dbReference>
<accession>A0ABS7I239</accession>
<comment type="caution">
    <text evidence="3">The sequence shown here is derived from an EMBL/GenBank/DDBJ whole genome shotgun (WGS) entry which is preliminary data.</text>
</comment>
<feature type="transmembrane region" description="Helical" evidence="1">
    <location>
        <begin position="38"/>
        <end position="58"/>
    </location>
</feature>
<evidence type="ECO:0000313" key="3">
    <source>
        <dbReference type="EMBL" id="MBW9111729.1"/>
    </source>
</evidence>